<gene>
    <name evidence="2" type="ORF">JFN87_20875</name>
</gene>
<name>A0A940MBK0_9ACTN</name>
<evidence type="ECO:0000313" key="3">
    <source>
        <dbReference type="Proteomes" id="UP000670475"/>
    </source>
</evidence>
<evidence type="ECO:0000256" key="1">
    <source>
        <dbReference type="SAM" id="MobiDB-lite"/>
    </source>
</evidence>
<proteinExistence type="predicted"/>
<accession>A0A940MBK0</accession>
<evidence type="ECO:0000313" key="2">
    <source>
        <dbReference type="EMBL" id="MBP0459929.1"/>
    </source>
</evidence>
<dbReference type="Proteomes" id="UP000670475">
    <property type="component" value="Unassembled WGS sequence"/>
</dbReference>
<protein>
    <submittedName>
        <fullName evidence="2">Uncharacterized protein</fullName>
    </submittedName>
</protein>
<organism evidence="2 3">
    <name type="scientific">Streptomyces montanisoli</name>
    <dbReference type="NCBI Taxonomy" id="2798581"/>
    <lineage>
        <taxon>Bacteria</taxon>
        <taxon>Bacillati</taxon>
        <taxon>Actinomycetota</taxon>
        <taxon>Actinomycetes</taxon>
        <taxon>Kitasatosporales</taxon>
        <taxon>Streptomycetaceae</taxon>
        <taxon>Streptomyces</taxon>
    </lineage>
</organism>
<dbReference type="RefSeq" id="WP_209342137.1">
    <property type="nucleotide sequence ID" value="NZ_JAGIQL010000092.1"/>
</dbReference>
<comment type="caution">
    <text evidence="2">The sequence shown here is derived from an EMBL/GenBank/DDBJ whole genome shotgun (WGS) entry which is preliminary data.</text>
</comment>
<dbReference type="AlphaFoldDB" id="A0A940MBK0"/>
<dbReference type="EMBL" id="JAGIQL010000092">
    <property type="protein sequence ID" value="MBP0459929.1"/>
    <property type="molecule type" value="Genomic_DNA"/>
</dbReference>
<sequence>MKDEGRQGRSQSDATGGNCARWGREKVRAALGLAVWEIDLAVTAGLLERGADRRFDPDEVRRAAEDLDAFQARLAAEHRLNATQAARRLGISTAQFKRVVVQAGTVPVAEEQVRKYGKVLTVRYYRAADVDGLADHVAADQVLREAATAVGRPEAARKAAATRARNKARAEQARHELDAVRTRALRGPAVAVVRYAAALAVGLPRSPGFLRAFAGDAALDALAALIDECRLRPGQRSEMLDEVLPQARVAANALARPAQIEQRSGIRPAVFEGRVDMIAGCMARAELEEVLAAPPMWLTEARAAAAAAEAEAAVRRERAAEEKAVLAAAEEATRLSDEAVAALFQLPVDVIAALRPRGRRWWHPQHVGGLLAAPPPWLRNEEAARAEAARRAARSARTRRKRTVRRQGWRRTWAQQLGVPLEQVPENCGKPTAKAVRAARAERPAWARARS</sequence>
<keyword evidence="3" id="KW-1185">Reference proteome</keyword>
<reference evidence="2" key="1">
    <citation type="submission" date="2021-03" db="EMBL/GenBank/DDBJ databases">
        <title>Whole genome sequence of Streptomyces bomunensis MMS17-BM035.</title>
        <authorList>
            <person name="Lee J.H."/>
        </authorList>
    </citation>
    <scope>NUCLEOTIDE SEQUENCE</scope>
    <source>
        <strain evidence="2">MMS17-BM035</strain>
    </source>
</reference>
<feature type="region of interest" description="Disordered" evidence="1">
    <location>
        <begin position="424"/>
        <end position="451"/>
    </location>
</feature>